<dbReference type="GO" id="GO:0022857">
    <property type="term" value="F:transmembrane transporter activity"/>
    <property type="evidence" value="ECO:0007669"/>
    <property type="project" value="InterPro"/>
</dbReference>
<evidence type="ECO:0000313" key="11">
    <source>
        <dbReference type="Proteomes" id="UP001177003"/>
    </source>
</evidence>
<comment type="subcellular location">
    <subcellularLocation>
        <location evidence="1">Membrane</location>
        <topology evidence="1">Multi-pass membrane protein</topology>
    </subcellularLocation>
</comment>
<dbReference type="GO" id="GO:0016020">
    <property type="term" value="C:membrane"/>
    <property type="evidence" value="ECO:0007669"/>
    <property type="project" value="UniProtKB-SubCell"/>
</dbReference>
<sequence>MVSNIESNVKPKLALILNLVLRLPTNAPYIVQVSQGRDRGLGGAGSSNDYGGDKGVVVRKIGSLAPLITVSVGRHRFRMKEEMAIDPTSWLTPKWLLVFFCLINMLDYIDRGAISTNGVNGNPRICTENNVCSDGSGIQGDFNLSNFKDGILASAFLVGLLIASPIFASLAKSVNPFRLIGVGLSVWTLAVVGCGLSVDFWSITICRMLVGVGEASYISLAAPFIDENAPVAQRTAWLGIFFMCKPIGVAVGYFYGGLIGASLGWRYAFFGEAVLMLPFAILGFVMKPLQIKGMLNAKIIPGSLKEEFSKKDSSNYVSYTLNQLSRFGQDMKALLSEKVYVVNVLGYIAYNFVIGASAYWGPKAAYGIYQSDNVDLLFGVITVVGGIVGTIGGSVLLDRMNSTIPNALMLLSIAIFFGAVFCFSAFCFSSLYVFLVLFLIGEVFVFATQGPVNFVSLHTVKPSLRPLSMAVSTVSIHIFGDVPSPPLVGILQDKVDNWRTSSLILSSVLFLAAGIWFIGIFLPSVDRYEEDNEHLGTHVEQPDVTPLLESKVSDGDTISASL</sequence>
<feature type="transmembrane region" description="Helical" evidence="8">
    <location>
        <begin position="151"/>
        <end position="171"/>
    </location>
</feature>
<dbReference type="InterPro" id="IPR011701">
    <property type="entry name" value="MFS"/>
</dbReference>
<keyword evidence="4 8" id="KW-1133">Transmembrane helix</keyword>
<feature type="transmembrane region" description="Helical" evidence="8">
    <location>
        <begin position="267"/>
        <end position="286"/>
    </location>
</feature>
<evidence type="ECO:0000256" key="8">
    <source>
        <dbReference type="SAM" id="Phobius"/>
    </source>
</evidence>
<keyword evidence="3 8" id="KW-0812">Transmembrane</keyword>
<feature type="transmembrane region" description="Helical" evidence="8">
    <location>
        <begin position="500"/>
        <end position="522"/>
    </location>
</feature>
<evidence type="ECO:0000256" key="1">
    <source>
        <dbReference type="ARBA" id="ARBA00004141"/>
    </source>
</evidence>
<dbReference type="Proteomes" id="UP001177003">
    <property type="component" value="Chromosome 9"/>
</dbReference>
<dbReference type="SUPFAM" id="SSF103473">
    <property type="entry name" value="MFS general substrate transporter"/>
    <property type="match status" value="1"/>
</dbReference>
<comment type="similarity">
    <text evidence="7">Belongs to the major facilitator superfamily. Phosphate:H(+) symporter (TC 2.A.1.9) family.</text>
</comment>
<evidence type="ECO:0000256" key="2">
    <source>
        <dbReference type="ARBA" id="ARBA00022448"/>
    </source>
</evidence>
<gene>
    <name evidence="10" type="ORF">LSALG_LOCUS42620</name>
</gene>
<keyword evidence="11" id="KW-1185">Reference proteome</keyword>
<dbReference type="AlphaFoldDB" id="A0AA36A4C2"/>
<feature type="transmembrane region" description="Helical" evidence="8">
    <location>
        <begin position="236"/>
        <end position="255"/>
    </location>
</feature>
<reference evidence="10" key="1">
    <citation type="submission" date="2023-04" db="EMBL/GenBank/DDBJ databases">
        <authorList>
            <person name="Vijverberg K."/>
            <person name="Xiong W."/>
            <person name="Schranz E."/>
        </authorList>
    </citation>
    <scope>NUCLEOTIDE SEQUENCE</scope>
</reference>
<evidence type="ECO:0000259" key="9">
    <source>
        <dbReference type="PROSITE" id="PS50850"/>
    </source>
</evidence>
<feature type="transmembrane region" description="Helical" evidence="8">
    <location>
        <begin position="339"/>
        <end position="361"/>
    </location>
</feature>
<evidence type="ECO:0000313" key="10">
    <source>
        <dbReference type="EMBL" id="CAI9304223.1"/>
    </source>
</evidence>
<dbReference type="CDD" id="cd17328">
    <property type="entry name" value="MFS_spinster_like"/>
    <property type="match status" value="1"/>
</dbReference>
<protein>
    <recommendedName>
        <fullName evidence="9">Major facilitator superfamily (MFS) profile domain-containing protein</fullName>
    </recommendedName>
</protein>
<dbReference type="InterPro" id="IPR020846">
    <property type="entry name" value="MFS_dom"/>
</dbReference>
<keyword evidence="2" id="KW-0813">Transport</keyword>
<dbReference type="PROSITE" id="PS50850">
    <property type="entry name" value="MFS"/>
    <property type="match status" value="1"/>
</dbReference>
<evidence type="ECO:0000256" key="3">
    <source>
        <dbReference type="ARBA" id="ARBA00022692"/>
    </source>
</evidence>
<dbReference type="PANTHER" id="PTHR23505">
    <property type="entry name" value="SPINSTER"/>
    <property type="match status" value="1"/>
</dbReference>
<comment type="similarity">
    <text evidence="6">Belongs to the major facilitator superfamily. Spinster (TC 2.A.1.49) family.</text>
</comment>
<evidence type="ECO:0000256" key="5">
    <source>
        <dbReference type="ARBA" id="ARBA00023136"/>
    </source>
</evidence>
<dbReference type="Pfam" id="PF07690">
    <property type="entry name" value="MFS_1"/>
    <property type="match status" value="1"/>
</dbReference>
<organism evidence="10 11">
    <name type="scientific">Lactuca saligna</name>
    <name type="common">Willowleaf lettuce</name>
    <dbReference type="NCBI Taxonomy" id="75948"/>
    <lineage>
        <taxon>Eukaryota</taxon>
        <taxon>Viridiplantae</taxon>
        <taxon>Streptophyta</taxon>
        <taxon>Embryophyta</taxon>
        <taxon>Tracheophyta</taxon>
        <taxon>Spermatophyta</taxon>
        <taxon>Magnoliopsida</taxon>
        <taxon>eudicotyledons</taxon>
        <taxon>Gunneridae</taxon>
        <taxon>Pentapetalae</taxon>
        <taxon>asterids</taxon>
        <taxon>campanulids</taxon>
        <taxon>Asterales</taxon>
        <taxon>Asteraceae</taxon>
        <taxon>Cichorioideae</taxon>
        <taxon>Cichorieae</taxon>
        <taxon>Lactucinae</taxon>
        <taxon>Lactuca</taxon>
    </lineage>
</organism>
<feature type="domain" description="Major facilitator superfamily (MFS) profile" evidence="9">
    <location>
        <begin position="96"/>
        <end position="526"/>
    </location>
</feature>
<evidence type="ECO:0000256" key="6">
    <source>
        <dbReference type="ARBA" id="ARBA00024338"/>
    </source>
</evidence>
<dbReference type="Gene3D" id="1.20.1250.20">
    <property type="entry name" value="MFS general substrate transporter like domains"/>
    <property type="match status" value="1"/>
</dbReference>
<evidence type="ECO:0000256" key="4">
    <source>
        <dbReference type="ARBA" id="ARBA00022989"/>
    </source>
</evidence>
<feature type="transmembrane region" description="Helical" evidence="8">
    <location>
        <begin position="408"/>
        <end position="426"/>
    </location>
</feature>
<dbReference type="InterPro" id="IPR044770">
    <property type="entry name" value="MFS_spinster-like"/>
</dbReference>
<evidence type="ECO:0000256" key="7">
    <source>
        <dbReference type="ARBA" id="ARBA00044504"/>
    </source>
</evidence>
<keyword evidence="5 8" id="KW-0472">Membrane</keyword>
<accession>A0AA36A4C2</accession>
<dbReference type="InterPro" id="IPR036259">
    <property type="entry name" value="MFS_trans_sf"/>
</dbReference>
<feature type="transmembrane region" description="Helical" evidence="8">
    <location>
        <begin position="376"/>
        <end position="396"/>
    </location>
</feature>
<dbReference type="PANTHER" id="PTHR23505:SF84">
    <property type="entry name" value="MAJOR FACILITATOR SUPERFAMILY, MFS TRANSPORTER SUPERFAMILY"/>
    <property type="match status" value="1"/>
</dbReference>
<name>A0AA36A4C2_LACSI</name>
<feature type="transmembrane region" description="Helical" evidence="8">
    <location>
        <begin position="177"/>
        <end position="198"/>
    </location>
</feature>
<feature type="transmembrane region" description="Helical" evidence="8">
    <location>
        <begin position="432"/>
        <end position="452"/>
    </location>
</feature>
<proteinExistence type="inferred from homology"/>
<dbReference type="EMBL" id="OX465085">
    <property type="protein sequence ID" value="CAI9304223.1"/>
    <property type="molecule type" value="Genomic_DNA"/>
</dbReference>